<protein>
    <submittedName>
        <fullName evidence="4">Ig-like domain-containing protein</fullName>
    </submittedName>
</protein>
<evidence type="ECO:0000259" key="3">
    <source>
        <dbReference type="Pfam" id="PF18962"/>
    </source>
</evidence>
<dbReference type="InterPro" id="IPR001434">
    <property type="entry name" value="OmcB-like_DUF11"/>
</dbReference>
<feature type="domain" description="Secretion system C-terminal sorting" evidence="3">
    <location>
        <begin position="1206"/>
        <end position="1278"/>
    </location>
</feature>
<name>A0ABY7LRP4_9BACT</name>
<feature type="domain" description="DUF11" evidence="2">
    <location>
        <begin position="479"/>
        <end position="586"/>
    </location>
</feature>
<gene>
    <name evidence="4" type="ORF">O3303_05835</name>
</gene>
<accession>A0ABY7LRP4</accession>
<dbReference type="Proteomes" id="UP001211005">
    <property type="component" value="Chromosome"/>
</dbReference>
<dbReference type="EMBL" id="CP114767">
    <property type="protein sequence ID" value="WBA43084.1"/>
    <property type="molecule type" value="Genomic_DNA"/>
</dbReference>
<feature type="region of interest" description="Disordered" evidence="1">
    <location>
        <begin position="851"/>
        <end position="887"/>
    </location>
</feature>
<evidence type="ECO:0000259" key="2">
    <source>
        <dbReference type="Pfam" id="PF01345"/>
    </source>
</evidence>
<feature type="domain" description="DUF11" evidence="2">
    <location>
        <begin position="355"/>
        <end position="456"/>
    </location>
</feature>
<evidence type="ECO:0000313" key="4">
    <source>
        <dbReference type="EMBL" id="WBA43084.1"/>
    </source>
</evidence>
<dbReference type="InterPro" id="IPR026444">
    <property type="entry name" value="Secre_tail"/>
</dbReference>
<dbReference type="RefSeq" id="WP_269561129.1">
    <property type="nucleotide sequence ID" value="NZ_CP114767.1"/>
</dbReference>
<reference evidence="4 5" key="1">
    <citation type="submission" date="2022-12" db="EMBL/GenBank/DDBJ databases">
        <title>Hymenobacter canadensis sp. nov. isolated from lake water of the Cambridge Bay, Canada.</title>
        <authorList>
            <person name="Kim W.H."/>
            <person name="Lee Y.M."/>
        </authorList>
    </citation>
    <scope>NUCLEOTIDE SEQUENCE [LARGE SCALE GENOMIC DNA]</scope>
    <source>
        <strain evidence="4 5">PAMC 29467</strain>
    </source>
</reference>
<feature type="compositionally biased region" description="Gly residues" evidence="1">
    <location>
        <begin position="878"/>
        <end position="887"/>
    </location>
</feature>
<feature type="compositionally biased region" description="Gly residues" evidence="1">
    <location>
        <begin position="851"/>
        <end position="868"/>
    </location>
</feature>
<evidence type="ECO:0000256" key="1">
    <source>
        <dbReference type="SAM" id="MobiDB-lite"/>
    </source>
</evidence>
<proteinExistence type="predicted"/>
<organism evidence="4 5">
    <name type="scientific">Hymenobacter canadensis</name>
    <dbReference type="NCBI Taxonomy" id="2999067"/>
    <lineage>
        <taxon>Bacteria</taxon>
        <taxon>Pseudomonadati</taxon>
        <taxon>Bacteroidota</taxon>
        <taxon>Cytophagia</taxon>
        <taxon>Cytophagales</taxon>
        <taxon>Hymenobacteraceae</taxon>
        <taxon>Hymenobacter</taxon>
    </lineage>
</organism>
<dbReference type="Pfam" id="PF17963">
    <property type="entry name" value="Big_9"/>
    <property type="match status" value="2"/>
</dbReference>
<sequence>MPLFVLLRLSAALTGLATGGMLLFSLPPAASRPAARPATTAPVALDDHLTRSYTAATDLDILGNDQAGNAALNPASVVLLGPVTSGTTDVAGTGGTFSVAPTGLLSARVPAFNGASTVASIRYTVQDQAGETSAPATLHLTLTNAPPQAQPDAATTATNTPVMLAVASNDSDADGPTTLRPATVVLTSEAGTNGGGSFHADGNGTVTFTPAGGFSGTSSTSYTIRDEQGLASAPALLTVTVSNATPVAVRDVAATLAGTPVQVAVLLNDSDDNGYGTLVPGSVVLSPGNGLTSGGQFSVDAATGVVTFVPAIGSTGATIGYRVRDTQGALSNSANLTVSITTVSADVQATLRGPATTPAGGFAEYTLTLNNQGSVAATGVQGRVRLPAYLSQVTASHNAVYLASTGAVAFPAADLPAAGTRVHTVRFLMPARASVAALGFSTASAADLVIENNNGSQANAAASTAPTQVADVVAVGTGPATASASGSVSYQLMAVNYGPSVATDVSLGAQLPANLSGVTVSGGGSYDAGSGRVTLPPVPALAARAGLSCQVSFDVPPASTTLAGQVWATSGTADGDPAPANNDGSSPLAALRTTFSGPVASTYCAGPATLDATTTGGQLLNAYYPGLGTTTGTNVSVGPALSPVEAAPIQAGDLVLVMQMQGADLDYANTAAYGDGAAHDDIPANGNLLTNFSAGLYEYRYVTLSNVTPTGGGTLVLASALTNTYTNAEATNSTGARRYQVLRVPRFRHLTLGADLRPAPWNGRTGGVLALQAEGALDLAGYRLDARGCGFRGGGSYLQGGPGPASTSTTDWAMGWGNAVHASKGEGLAGSPRLVNQGGVLLNTGAEGYPGGSMGRGAPGNAGGGGTDGSVLTNQNNTGGGGGSNGGFGGQGGNAWFLGNATGGSGGAPFLAAHPGRVVLGGGGGAGSSNNGTGGLGQAITVNNGFNSSGGAGGGIVLLSAGQVTGPGTIDVSGTSVTLPVDNDGGGGGGGSGSVVVLSSSSLAGLTVVANGGRGGDDNLTVTAPHGPGGGGSAGVVFASGPLNAASQALPGSNGLTGSTNGPGAFGATPGTQLPFQWRTNLVPAEVPLPAECQLVPLPVSLIRFDAAANGAAVELTWATAQEVNSARFEVERSPDGRRFARVGRRAAAGHSTSPRTYAFTDLPAAAAANGLLYYRLRLLDLDSSATLTPVRVVQFRPTTQAQPTVFPNPTSAGTTLDLTTLPAATYSVALFNLLGQRLQQYEPATNQRVQLNTRPLPPGIYLLQISAPGYRWCQKLIRQ</sequence>
<evidence type="ECO:0000313" key="5">
    <source>
        <dbReference type="Proteomes" id="UP001211005"/>
    </source>
</evidence>
<keyword evidence="5" id="KW-1185">Reference proteome</keyword>
<dbReference type="Gene3D" id="2.60.40.2810">
    <property type="match status" value="1"/>
</dbReference>
<dbReference type="Pfam" id="PF01345">
    <property type="entry name" value="DUF11"/>
    <property type="match status" value="2"/>
</dbReference>
<dbReference type="NCBIfam" id="TIGR04183">
    <property type="entry name" value="Por_Secre_tail"/>
    <property type="match status" value="1"/>
</dbReference>
<dbReference type="Pfam" id="PF18962">
    <property type="entry name" value="Por_Secre_tail"/>
    <property type="match status" value="1"/>
</dbReference>